<organism evidence="7 8">
    <name type="scientific">Methanospirillum stamsii</name>
    <dbReference type="NCBI Taxonomy" id="1277351"/>
    <lineage>
        <taxon>Archaea</taxon>
        <taxon>Methanobacteriati</taxon>
        <taxon>Methanobacteriota</taxon>
        <taxon>Stenosarchaea group</taxon>
        <taxon>Methanomicrobia</taxon>
        <taxon>Methanomicrobiales</taxon>
        <taxon>Methanospirillaceae</taxon>
        <taxon>Methanospirillum</taxon>
    </lineage>
</organism>
<evidence type="ECO:0000256" key="4">
    <source>
        <dbReference type="ARBA" id="ARBA00022989"/>
    </source>
</evidence>
<evidence type="ECO:0000256" key="2">
    <source>
        <dbReference type="ARBA" id="ARBA00009773"/>
    </source>
</evidence>
<reference evidence="7 8" key="1">
    <citation type="submission" date="2018-05" db="EMBL/GenBank/DDBJ databases">
        <title>Draft genome of Methanospirillum stamsii Pt1.</title>
        <authorList>
            <person name="Dueholm M.S."/>
            <person name="Nielsen P.H."/>
            <person name="Bakmann L.F."/>
            <person name="Otzen D.E."/>
        </authorList>
    </citation>
    <scope>NUCLEOTIDE SEQUENCE [LARGE SCALE GENOMIC DNA]</scope>
    <source>
        <strain evidence="7 8">Pt1</strain>
    </source>
</reference>
<evidence type="ECO:0000256" key="5">
    <source>
        <dbReference type="ARBA" id="ARBA00023136"/>
    </source>
</evidence>
<keyword evidence="8" id="KW-1185">Reference proteome</keyword>
<dbReference type="OrthoDB" id="137252at2157"/>
<feature type="transmembrane region" description="Helical" evidence="6">
    <location>
        <begin position="226"/>
        <end position="246"/>
    </location>
</feature>
<keyword evidence="5 6" id="KW-0472">Membrane</keyword>
<keyword evidence="4 6" id="KW-1133">Transmembrane helix</keyword>
<feature type="transmembrane region" description="Helical" evidence="6">
    <location>
        <begin position="253"/>
        <end position="274"/>
    </location>
</feature>
<dbReference type="PANTHER" id="PTHR21716">
    <property type="entry name" value="TRANSMEMBRANE PROTEIN"/>
    <property type="match status" value="1"/>
</dbReference>
<proteinExistence type="inferred from homology"/>
<evidence type="ECO:0000256" key="3">
    <source>
        <dbReference type="ARBA" id="ARBA00022692"/>
    </source>
</evidence>
<accession>A0A2V2N7V1</accession>
<dbReference type="RefSeq" id="WP_109939506.1">
    <property type="nucleotide sequence ID" value="NZ_CP176366.1"/>
</dbReference>
<evidence type="ECO:0000256" key="6">
    <source>
        <dbReference type="SAM" id="Phobius"/>
    </source>
</evidence>
<feature type="transmembrane region" description="Helical" evidence="6">
    <location>
        <begin position="37"/>
        <end position="54"/>
    </location>
</feature>
<dbReference type="GO" id="GO:0055085">
    <property type="term" value="P:transmembrane transport"/>
    <property type="evidence" value="ECO:0007669"/>
    <property type="project" value="TreeGrafter"/>
</dbReference>
<sequence length="350" mass="38114">MVSFEQLPQVDRIILLSAGCFIILAGLKMTGGFIGPMLLSVFAAIIFSMVSQWLQQRGVKPTLASYLAFFTFLACLAGAFLMVILSVSPLIDHMPTIEKGISSNMLILQSSLANFGVDISTLIPASQLSGSLSSFSPEMITSVIGQVSTLFIVLFTTLFLLLEATIFSQKINSILGSYRQELADRMTEFGSVVIEYVIIRTKVNLVTGAGFALVLFIMGVQDPWLWGLLMFVLNFVPYVGFIIAVIPPTILALVDINPATAILVVILASLVNLFSENILFPELAGRGMELSPAIVFISMIFWGYFLGGSGVIVAVPLTVLLKMFLESYPETREFASFFGIDANVRKGKED</sequence>
<feature type="transmembrane region" description="Helical" evidence="6">
    <location>
        <begin position="12"/>
        <end position="30"/>
    </location>
</feature>
<feature type="transmembrane region" description="Helical" evidence="6">
    <location>
        <begin position="294"/>
        <end position="321"/>
    </location>
</feature>
<gene>
    <name evidence="7" type="ORF">DLD82_02395</name>
</gene>
<protein>
    <recommendedName>
        <fullName evidence="9">AI-2E family transporter</fullName>
    </recommendedName>
</protein>
<evidence type="ECO:0000313" key="7">
    <source>
        <dbReference type="EMBL" id="PWR75929.1"/>
    </source>
</evidence>
<evidence type="ECO:0000256" key="1">
    <source>
        <dbReference type="ARBA" id="ARBA00004141"/>
    </source>
</evidence>
<dbReference type="Pfam" id="PF01594">
    <property type="entry name" value="AI-2E_transport"/>
    <property type="match status" value="1"/>
</dbReference>
<feature type="transmembrane region" description="Helical" evidence="6">
    <location>
        <begin position="66"/>
        <end position="91"/>
    </location>
</feature>
<dbReference type="AlphaFoldDB" id="A0A2V2N7V1"/>
<name>A0A2V2N7V1_9EURY</name>
<evidence type="ECO:0008006" key="9">
    <source>
        <dbReference type="Google" id="ProtNLM"/>
    </source>
</evidence>
<comment type="caution">
    <text evidence="7">The sequence shown here is derived from an EMBL/GenBank/DDBJ whole genome shotgun (WGS) entry which is preliminary data.</text>
</comment>
<dbReference type="GO" id="GO:0016020">
    <property type="term" value="C:membrane"/>
    <property type="evidence" value="ECO:0007669"/>
    <property type="project" value="UniProtKB-SubCell"/>
</dbReference>
<evidence type="ECO:0000313" key="8">
    <source>
        <dbReference type="Proteomes" id="UP000245934"/>
    </source>
</evidence>
<comment type="similarity">
    <text evidence="2">Belongs to the autoinducer-2 exporter (AI-2E) (TC 2.A.86) family.</text>
</comment>
<dbReference type="InterPro" id="IPR002549">
    <property type="entry name" value="AI-2E-like"/>
</dbReference>
<dbReference type="PANTHER" id="PTHR21716:SF64">
    <property type="entry name" value="AI-2 TRANSPORT PROTEIN TQSA"/>
    <property type="match status" value="1"/>
</dbReference>
<feature type="transmembrane region" description="Helical" evidence="6">
    <location>
        <begin position="203"/>
        <end position="220"/>
    </location>
</feature>
<dbReference type="EMBL" id="QGMZ01000006">
    <property type="protein sequence ID" value="PWR75929.1"/>
    <property type="molecule type" value="Genomic_DNA"/>
</dbReference>
<feature type="transmembrane region" description="Helical" evidence="6">
    <location>
        <begin position="143"/>
        <end position="162"/>
    </location>
</feature>
<dbReference type="GeneID" id="97607828"/>
<dbReference type="Proteomes" id="UP000245934">
    <property type="component" value="Unassembled WGS sequence"/>
</dbReference>
<keyword evidence="3 6" id="KW-0812">Transmembrane</keyword>
<comment type="subcellular location">
    <subcellularLocation>
        <location evidence="1">Membrane</location>
        <topology evidence="1">Multi-pass membrane protein</topology>
    </subcellularLocation>
</comment>